<dbReference type="EMBL" id="DSRU01000230">
    <property type="protein sequence ID" value="HFM99188.1"/>
    <property type="molecule type" value="Genomic_DNA"/>
</dbReference>
<dbReference type="SUPFAM" id="SSF53474">
    <property type="entry name" value="alpha/beta-Hydrolases"/>
    <property type="match status" value="1"/>
</dbReference>
<dbReference type="PRINTS" id="PR00111">
    <property type="entry name" value="ABHYDROLASE"/>
</dbReference>
<protein>
    <submittedName>
        <fullName evidence="3">Alpha/beta hydrolase</fullName>
    </submittedName>
</protein>
<comment type="caution">
    <text evidence="3">The sequence shown here is derived from an EMBL/GenBank/DDBJ whole genome shotgun (WGS) entry which is preliminary data.</text>
</comment>
<reference evidence="3" key="1">
    <citation type="journal article" date="2020" name="mSystems">
        <title>Genome- and Community-Level Interaction Insights into Carbon Utilization and Element Cycling Functions of Hydrothermarchaeota in Hydrothermal Sediment.</title>
        <authorList>
            <person name="Zhou Z."/>
            <person name="Liu Y."/>
            <person name="Xu W."/>
            <person name="Pan J."/>
            <person name="Luo Z.H."/>
            <person name="Li M."/>
        </authorList>
    </citation>
    <scope>NUCLEOTIDE SEQUENCE [LARGE SCALE GENOMIC DNA]</scope>
    <source>
        <strain evidence="3">SpSt-418</strain>
    </source>
</reference>
<dbReference type="PANTHER" id="PTHR43798:SF31">
    <property type="entry name" value="AB HYDROLASE SUPERFAMILY PROTEIN YCLE"/>
    <property type="match status" value="1"/>
</dbReference>
<evidence type="ECO:0000256" key="1">
    <source>
        <dbReference type="ARBA" id="ARBA00022801"/>
    </source>
</evidence>
<evidence type="ECO:0000313" key="3">
    <source>
        <dbReference type="EMBL" id="HFM99188.1"/>
    </source>
</evidence>
<dbReference type="InterPro" id="IPR000073">
    <property type="entry name" value="AB_hydrolase_1"/>
</dbReference>
<accession>A0A7C3KG66</accession>
<evidence type="ECO:0000259" key="2">
    <source>
        <dbReference type="Pfam" id="PF00561"/>
    </source>
</evidence>
<organism evidence="3">
    <name type="scientific">Oscillatoriales cyanobacterium SpSt-418</name>
    <dbReference type="NCBI Taxonomy" id="2282169"/>
    <lineage>
        <taxon>Bacteria</taxon>
        <taxon>Bacillati</taxon>
        <taxon>Cyanobacteriota</taxon>
        <taxon>Cyanophyceae</taxon>
        <taxon>Oscillatoriophycideae</taxon>
        <taxon>Oscillatoriales</taxon>
    </lineage>
</organism>
<dbReference type="AlphaFoldDB" id="A0A7C3KG66"/>
<proteinExistence type="predicted"/>
<sequence>MPSIDVKGVSHDYDLTETPGAPVTLVFVHGWLLSQCYWQPLVQQLTPHYSCLTYDLRGFGRSQPTASSGNSILRGYRLQDYAEDLGLLLEALQIKNAWLVGHSLGGSIALWAASQFPQLVKGVICLNAGGGIYLKEEFERFRSAGQQLVKLRPRWLGYVPLLDVMFARASVTQKIHRKWGKQRLMDFVTAHPDAALGALLESTTEAEVHQLPLVVSQLKQPVYFIAGANDRIMELRYVHHLASFHPSFGECGFNVAEISVCGHLAMLEQTEQVAEIIDRMVAGKFIPEAVDCAD</sequence>
<gene>
    <name evidence="3" type="ORF">ENR64_15800</name>
</gene>
<dbReference type="PANTHER" id="PTHR43798">
    <property type="entry name" value="MONOACYLGLYCEROL LIPASE"/>
    <property type="match status" value="1"/>
</dbReference>
<dbReference type="InterPro" id="IPR029058">
    <property type="entry name" value="AB_hydrolase_fold"/>
</dbReference>
<name>A0A7C3KG66_9CYAN</name>
<feature type="domain" description="AB hydrolase-1" evidence="2">
    <location>
        <begin position="24"/>
        <end position="267"/>
    </location>
</feature>
<dbReference type="GO" id="GO:0016020">
    <property type="term" value="C:membrane"/>
    <property type="evidence" value="ECO:0007669"/>
    <property type="project" value="TreeGrafter"/>
</dbReference>
<dbReference type="Gene3D" id="3.40.50.1820">
    <property type="entry name" value="alpha/beta hydrolase"/>
    <property type="match status" value="1"/>
</dbReference>
<dbReference type="Pfam" id="PF00561">
    <property type="entry name" value="Abhydrolase_1"/>
    <property type="match status" value="1"/>
</dbReference>
<dbReference type="GO" id="GO:0016787">
    <property type="term" value="F:hydrolase activity"/>
    <property type="evidence" value="ECO:0007669"/>
    <property type="project" value="UniProtKB-KW"/>
</dbReference>
<keyword evidence="1 3" id="KW-0378">Hydrolase</keyword>
<dbReference type="InterPro" id="IPR050266">
    <property type="entry name" value="AB_hydrolase_sf"/>
</dbReference>